<feature type="compositionally biased region" description="Polar residues" evidence="1">
    <location>
        <begin position="296"/>
        <end position="306"/>
    </location>
</feature>
<keyword evidence="2" id="KW-0472">Membrane</keyword>
<comment type="caution">
    <text evidence="3">The sequence shown here is derived from an EMBL/GenBank/DDBJ whole genome shotgun (WGS) entry which is preliminary data.</text>
</comment>
<feature type="compositionally biased region" description="Low complexity" evidence="1">
    <location>
        <begin position="245"/>
        <end position="289"/>
    </location>
</feature>
<feature type="compositionally biased region" description="Gly residues" evidence="1">
    <location>
        <begin position="309"/>
        <end position="329"/>
    </location>
</feature>
<evidence type="ECO:0000313" key="4">
    <source>
        <dbReference type="Proteomes" id="UP000749293"/>
    </source>
</evidence>
<name>A0A9P4YP10_9HYPO</name>
<feature type="compositionally biased region" description="Low complexity" evidence="1">
    <location>
        <begin position="389"/>
        <end position="423"/>
    </location>
</feature>
<feature type="region of interest" description="Disordered" evidence="1">
    <location>
        <begin position="159"/>
        <end position="334"/>
    </location>
</feature>
<evidence type="ECO:0000256" key="2">
    <source>
        <dbReference type="SAM" id="Phobius"/>
    </source>
</evidence>
<keyword evidence="2" id="KW-1133">Transmembrane helix</keyword>
<feature type="compositionally biased region" description="Low complexity" evidence="1">
    <location>
        <begin position="111"/>
        <end position="134"/>
    </location>
</feature>
<dbReference type="AlphaFoldDB" id="A0A9P4YP10"/>
<feature type="region of interest" description="Disordered" evidence="1">
    <location>
        <begin position="111"/>
        <end position="140"/>
    </location>
</feature>
<dbReference type="RefSeq" id="XP_035319138.1">
    <property type="nucleotide sequence ID" value="XM_035464900.1"/>
</dbReference>
<organism evidence="3 4">
    <name type="scientific">Geosmithia morbida</name>
    <dbReference type="NCBI Taxonomy" id="1094350"/>
    <lineage>
        <taxon>Eukaryota</taxon>
        <taxon>Fungi</taxon>
        <taxon>Dikarya</taxon>
        <taxon>Ascomycota</taxon>
        <taxon>Pezizomycotina</taxon>
        <taxon>Sordariomycetes</taxon>
        <taxon>Hypocreomycetidae</taxon>
        <taxon>Hypocreales</taxon>
        <taxon>Bionectriaceae</taxon>
        <taxon>Geosmithia</taxon>
    </lineage>
</organism>
<dbReference type="EMBL" id="JAANYQ010000016">
    <property type="protein sequence ID" value="KAF4120486.1"/>
    <property type="molecule type" value="Genomic_DNA"/>
</dbReference>
<protein>
    <submittedName>
        <fullName evidence="3">Uncharacterized protein</fullName>
    </submittedName>
</protein>
<feature type="transmembrane region" description="Helical" evidence="2">
    <location>
        <begin position="341"/>
        <end position="363"/>
    </location>
</feature>
<keyword evidence="4" id="KW-1185">Reference proteome</keyword>
<accession>A0A9P4YP10</accession>
<feature type="region of interest" description="Disordered" evidence="1">
    <location>
        <begin position="470"/>
        <end position="587"/>
    </location>
</feature>
<evidence type="ECO:0000256" key="1">
    <source>
        <dbReference type="SAM" id="MobiDB-lite"/>
    </source>
</evidence>
<dbReference type="OrthoDB" id="5421784at2759"/>
<feature type="compositionally biased region" description="Low complexity" evidence="1">
    <location>
        <begin position="159"/>
        <end position="238"/>
    </location>
</feature>
<proteinExistence type="predicted"/>
<feature type="region of interest" description="Disordered" evidence="1">
    <location>
        <begin position="375"/>
        <end position="423"/>
    </location>
</feature>
<evidence type="ECO:0000313" key="3">
    <source>
        <dbReference type="EMBL" id="KAF4120486.1"/>
    </source>
</evidence>
<dbReference type="Proteomes" id="UP000749293">
    <property type="component" value="Unassembled WGS sequence"/>
</dbReference>
<reference evidence="3" key="1">
    <citation type="submission" date="2020-03" db="EMBL/GenBank/DDBJ databases">
        <title>Site-based positive gene gene selection in Geosmithia morbida across the United States reveals a broad range of putative effectors and factors for local host and environmental adapation.</title>
        <authorList>
            <person name="Onufrak A."/>
            <person name="Murdoch R.W."/>
            <person name="Gazis R."/>
            <person name="Huff M."/>
            <person name="Staton M."/>
            <person name="Klingeman W."/>
            <person name="Hadziabdic D."/>
        </authorList>
    </citation>
    <scope>NUCLEOTIDE SEQUENCE</scope>
    <source>
        <strain evidence="3">1262</strain>
    </source>
</reference>
<dbReference type="GeneID" id="55969152"/>
<sequence length="587" mass="58325">MVSPVDATIGQMVKPPVGALVKSNLPTANAQARMATSGASENTLHLQRRNPDAQADDQPTGDAYVTNVVQTIELIQVVDSSGNPLATRTTSSPPNTVVVDGVSGQTIAAISAPGSSSTAGASSPGGNSNDPSASTAPSYNPSVTYPTTIHAASASVGLSSTSAGATSSPSTGSTDAVISASQGLTSTSSSPGTQTPSTTTPSVLIPSLLSTTPLLASHSSNTTTTPSVSPTPSTTPSSSDHRHTTPISSSFSVASIRSSSSRTSTPASSSSFDHSLKWSTSLSPTSTSLGGWGDYSGQSGIPTASGTAEGDGSGDQGGTGDGGDDGGSGQPLALSPQNKRIVGGVVGSIAGVAVLLLLVLIALKYKKRRDEVNEIIPPGSSASRRIEARPGSGPGSPSTTGPGSPGAVSGAAQAPMAEQRSSALSSVPSVLAGLAAARKKNGSEQDSVSNASVAGGSETGFVRVSGRKLPSVLQHGGDGFSDPRESYMSGESDYYRGSQAFEPGAAGQLGGPTRLLALGNPMRPVSGVPVMRTGPGKTPVTEENPFEDSFESPPSSPPRAGGIHGLTQSPGSNDGSRGSGSRFQEEI</sequence>
<gene>
    <name evidence="3" type="ORF">GMORB2_2924</name>
</gene>
<feature type="compositionally biased region" description="Low complexity" evidence="1">
    <location>
        <begin position="569"/>
        <end position="581"/>
    </location>
</feature>
<keyword evidence="2" id="KW-0812">Transmembrane</keyword>